<gene>
    <name evidence="4" type="ORF">NX772_01870</name>
</gene>
<evidence type="ECO:0000313" key="4">
    <source>
        <dbReference type="EMBL" id="UWD34555.1"/>
    </source>
</evidence>
<dbReference type="Pfam" id="PF03202">
    <property type="entry name" value="Lipoprotein_10"/>
    <property type="match status" value="1"/>
</dbReference>
<name>A0ABY5TWI3_9BACT</name>
<comment type="similarity">
    <text evidence="1">Belongs to the MG185/MG260 family.</text>
</comment>
<evidence type="ECO:0000259" key="3">
    <source>
        <dbReference type="Pfam" id="PF03202"/>
    </source>
</evidence>
<keyword evidence="2" id="KW-0175">Coiled coil</keyword>
<reference evidence="4" key="1">
    <citation type="submission" date="2022-08" db="EMBL/GenBank/DDBJ databases">
        <title>Complete genome sequence of Mycoplasma molare type strain H 542.</title>
        <authorList>
            <person name="Spergser J."/>
        </authorList>
    </citation>
    <scope>NUCLEOTIDE SEQUENCE</scope>
    <source>
        <strain evidence="4">H 542</strain>
    </source>
</reference>
<evidence type="ECO:0000313" key="5">
    <source>
        <dbReference type="Proteomes" id="UP001058364"/>
    </source>
</evidence>
<dbReference type="NCBIfam" id="NF045826">
    <property type="entry name" value="lipo_P68"/>
    <property type="match status" value="1"/>
</dbReference>
<proteinExistence type="inferred from homology"/>
<dbReference type="Proteomes" id="UP001058364">
    <property type="component" value="Chromosome"/>
</dbReference>
<dbReference type="InterPro" id="IPR004890">
    <property type="entry name" value="Lipoprotein_10_C"/>
</dbReference>
<dbReference type="PROSITE" id="PS51257">
    <property type="entry name" value="PROKAR_LIPOPROTEIN"/>
    <property type="match status" value="1"/>
</dbReference>
<organism evidence="4 5">
    <name type="scientific">Mesomycoplasma molare</name>
    <dbReference type="NCBI Taxonomy" id="171288"/>
    <lineage>
        <taxon>Bacteria</taxon>
        <taxon>Bacillati</taxon>
        <taxon>Mycoplasmatota</taxon>
        <taxon>Mycoplasmoidales</taxon>
        <taxon>Metamycoplasmataceae</taxon>
        <taxon>Mesomycoplasma</taxon>
    </lineage>
</organism>
<feature type="coiled-coil region" evidence="2">
    <location>
        <begin position="491"/>
        <end position="541"/>
    </location>
</feature>
<dbReference type="EMBL" id="CP103423">
    <property type="protein sequence ID" value="UWD34555.1"/>
    <property type="molecule type" value="Genomic_DNA"/>
</dbReference>
<protein>
    <recommendedName>
        <fullName evidence="3">Mycoplasma lipoprotein C-terminal domain-containing protein</fullName>
    </recommendedName>
</protein>
<evidence type="ECO:0000256" key="1">
    <source>
        <dbReference type="ARBA" id="ARBA00009031"/>
    </source>
</evidence>
<accession>A0ABY5TWI3</accession>
<evidence type="ECO:0000256" key="2">
    <source>
        <dbReference type="SAM" id="Coils"/>
    </source>
</evidence>
<sequence>MKKSKLKFLSSLVGLTSSALLISCNNEGKLTYKTEKAQDQKIVLATAQSKVFPLMVALKEIIPLYNEQMKNEKDFLEIELRDSSITKTNSELELSIQQANSIKTDSPDVANIILGNQNTAFLINTFDKILNTNKILPNNLFLDKILNTHTNVTGEQLNSKIFNLPFNIADIDALSVNFTLLKLLFDFIEQGQGNIDKETEFYKIAQEKWNEENANKINSVFKALKLKESNVYSNLTVNNKTFSSINSILKFTKEVFKGLIIDETKIKGDELDFQIFTIDYQKDTFLKDLNNNLQGKKIWELKNSNNQETLSDIKYHIEDDKDLQENFVSNFNKYSDVEKKSFIKDSKEKTFYDIKYANNKNEWASWQIRNYETVFAFAAAVGYEQSVLSPSTIAWFANNNEEKASQMFASEKEVELFPQITKSNDGDNFETYYEGGSSLIPVSVDNDGKEDKATLLFLKWLYTGEVNYKNSKIKVSDLIMEKSGYVLPLKSNFTEENKEKLNVKLENLKNNILDLSNKIKNSTNEEEKKELKTTLNELITKKNYLKAYLVSYNSLDNFSNSEQDYLNYYADAKTSRILKEISDRLEESTLKNNSVKNSGQAVLKKIIEIIKSK</sequence>
<feature type="domain" description="Mycoplasma lipoprotein C-terminal" evidence="3">
    <location>
        <begin position="436"/>
        <end position="521"/>
    </location>
</feature>
<keyword evidence="5" id="KW-1185">Reference proteome</keyword>
<dbReference type="InterPro" id="IPR054825">
    <property type="entry name" value="P68-like"/>
</dbReference>
<dbReference type="RefSeq" id="WP_027123282.1">
    <property type="nucleotide sequence ID" value="NZ_CP103423.1"/>
</dbReference>